<organism evidence="3 4">
    <name type="scientific">Pelagicoccus albus</name>
    <dbReference type="NCBI Taxonomy" id="415222"/>
    <lineage>
        <taxon>Bacteria</taxon>
        <taxon>Pseudomonadati</taxon>
        <taxon>Verrucomicrobiota</taxon>
        <taxon>Opitutia</taxon>
        <taxon>Puniceicoccales</taxon>
        <taxon>Pelagicoccaceae</taxon>
        <taxon>Pelagicoccus</taxon>
    </lineage>
</organism>
<gene>
    <name evidence="3" type="ORF">H5P27_04455</name>
</gene>
<dbReference type="Pfam" id="PF22725">
    <property type="entry name" value="GFO_IDH_MocA_C3"/>
    <property type="match status" value="1"/>
</dbReference>
<dbReference type="SUPFAM" id="SSF55347">
    <property type="entry name" value="Glyceraldehyde-3-phosphate dehydrogenase-like, C-terminal domain"/>
    <property type="match status" value="1"/>
</dbReference>
<proteinExistence type="predicted"/>
<feature type="domain" description="GFO/IDH/MocA-like oxidoreductase" evidence="2">
    <location>
        <begin position="158"/>
        <end position="283"/>
    </location>
</feature>
<dbReference type="Gene3D" id="3.30.360.10">
    <property type="entry name" value="Dihydrodipicolinate Reductase, domain 2"/>
    <property type="match status" value="1"/>
</dbReference>
<dbReference type="AlphaFoldDB" id="A0A7X1B454"/>
<dbReference type="GO" id="GO:0016491">
    <property type="term" value="F:oxidoreductase activity"/>
    <property type="evidence" value="ECO:0007669"/>
    <property type="project" value="UniProtKB-KW"/>
</dbReference>
<keyword evidence="1" id="KW-0560">Oxidoreductase</keyword>
<dbReference type="Proteomes" id="UP000526501">
    <property type="component" value="Unassembled WGS sequence"/>
</dbReference>
<dbReference type="InterPro" id="IPR036291">
    <property type="entry name" value="NAD(P)-bd_dom_sf"/>
</dbReference>
<dbReference type="Gene3D" id="3.40.50.720">
    <property type="entry name" value="NAD(P)-binding Rossmann-like Domain"/>
    <property type="match status" value="1"/>
</dbReference>
<name>A0A7X1B454_9BACT</name>
<dbReference type="InterPro" id="IPR055170">
    <property type="entry name" value="GFO_IDH_MocA-like_dom"/>
</dbReference>
<evidence type="ECO:0000313" key="4">
    <source>
        <dbReference type="Proteomes" id="UP000526501"/>
    </source>
</evidence>
<reference evidence="3 4" key="1">
    <citation type="submission" date="2020-07" db="EMBL/GenBank/DDBJ databases">
        <authorList>
            <person name="Feng X."/>
        </authorList>
    </citation>
    <scope>NUCLEOTIDE SEQUENCE [LARGE SCALE GENOMIC DNA]</scope>
    <source>
        <strain evidence="3 4">JCM23202</strain>
    </source>
</reference>
<dbReference type="PANTHER" id="PTHR43818">
    <property type="entry name" value="BCDNA.GH03377"/>
    <property type="match status" value="1"/>
</dbReference>
<evidence type="ECO:0000256" key="1">
    <source>
        <dbReference type="ARBA" id="ARBA00023002"/>
    </source>
</evidence>
<dbReference type="InterPro" id="IPR050463">
    <property type="entry name" value="Gfo/Idh/MocA_oxidrdct_glycsds"/>
</dbReference>
<evidence type="ECO:0000259" key="2">
    <source>
        <dbReference type="Pfam" id="PF22725"/>
    </source>
</evidence>
<evidence type="ECO:0000313" key="3">
    <source>
        <dbReference type="EMBL" id="MBC2605290.1"/>
    </source>
</evidence>
<sequence length="357" mass="39638">MSNPRDGMNYAPEGKQMEPVVAPGEFQFAAAFFDHGHIYAQIDALAQAGATLKYVFDTQDGRIDSVLRKYPQAKVAHSLEEILSDPEIRLVTAAAIPDQRCGIGLQVMDAGKDYLTDKAPFTTLKQLALARGKVAETGRKYAVCYSERLLSEAGYYACELARSGRIGRVLQVLNLAPHNLAPETRPDWFFQKERVGGILTDIGSHQFEQFLYCANAKDAKLGFARVENFANPDYPEFEDFGEASAILDNGASCYCRLDWFNPTGSKTWGDGRTFILGEKGYIEARKYRDIVHGQSDVVYVVDEKGEERIECAGKVGFPFFGQFLLDCLNRTEIAMSTEHAFKAAELSMLAQKMADEG</sequence>
<dbReference type="EMBL" id="JACHVC010000006">
    <property type="protein sequence ID" value="MBC2605290.1"/>
    <property type="molecule type" value="Genomic_DNA"/>
</dbReference>
<dbReference type="PANTHER" id="PTHR43818:SF11">
    <property type="entry name" value="BCDNA.GH03377"/>
    <property type="match status" value="1"/>
</dbReference>
<keyword evidence="4" id="KW-1185">Reference proteome</keyword>
<protein>
    <submittedName>
        <fullName evidence="3">Gfo/Idh/MocA family oxidoreductase</fullName>
    </submittedName>
</protein>
<dbReference type="SUPFAM" id="SSF51735">
    <property type="entry name" value="NAD(P)-binding Rossmann-fold domains"/>
    <property type="match status" value="1"/>
</dbReference>
<accession>A0A7X1B454</accession>
<dbReference type="RefSeq" id="WP_185659174.1">
    <property type="nucleotide sequence ID" value="NZ_CAWPOO010000006.1"/>
</dbReference>
<comment type="caution">
    <text evidence="3">The sequence shown here is derived from an EMBL/GenBank/DDBJ whole genome shotgun (WGS) entry which is preliminary data.</text>
</comment>